<organism evidence="1 2">
    <name type="scientific">Hibiscus sabdariffa</name>
    <name type="common">roselle</name>
    <dbReference type="NCBI Taxonomy" id="183260"/>
    <lineage>
        <taxon>Eukaryota</taxon>
        <taxon>Viridiplantae</taxon>
        <taxon>Streptophyta</taxon>
        <taxon>Embryophyta</taxon>
        <taxon>Tracheophyta</taxon>
        <taxon>Spermatophyta</taxon>
        <taxon>Magnoliopsida</taxon>
        <taxon>eudicotyledons</taxon>
        <taxon>Gunneridae</taxon>
        <taxon>Pentapetalae</taxon>
        <taxon>rosids</taxon>
        <taxon>malvids</taxon>
        <taxon>Malvales</taxon>
        <taxon>Malvaceae</taxon>
        <taxon>Malvoideae</taxon>
        <taxon>Hibiscus</taxon>
    </lineage>
</organism>
<dbReference type="EMBL" id="JBBPBN010000026">
    <property type="protein sequence ID" value="KAK9008007.1"/>
    <property type="molecule type" value="Genomic_DNA"/>
</dbReference>
<keyword evidence="2" id="KW-1185">Reference proteome</keyword>
<accession>A0ABR2R4Z3</accession>
<protein>
    <submittedName>
        <fullName evidence="1">Uncharacterized protein</fullName>
    </submittedName>
</protein>
<name>A0ABR2R4Z3_9ROSI</name>
<comment type="caution">
    <text evidence="1">The sequence shown here is derived from an EMBL/GenBank/DDBJ whole genome shotgun (WGS) entry which is preliminary data.</text>
</comment>
<reference evidence="1 2" key="1">
    <citation type="journal article" date="2024" name="G3 (Bethesda)">
        <title>Genome assembly of Hibiscus sabdariffa L. provides insights into metabolisms of medicinal natural products.</title>
        <authorList>
            <person name="Kim T."/>
        </authorList>
    </citation>
    <scope>NUCLEOTIDE SEQUENCE [LARGE SCALE GENOMIC DNA]</scope>
    <source>
        <strain evidence="1">TK-2024</strain>
        <tissue evidence="1">Old leaves</tissue>
    </source>
</reference>
<gene>
    <name evidence="1" type="ORF">V6N11_074914</name>
</gene>
<proteinExistence type="predicted"/>
<sequence length="157" mass="17517">MYGLIYEAVAGIAQLGERQTEDLKVACSIHAHRNSPVFPFSLLLGSLLTSTRKYVLACAIFASLNNVLLRYDVGVRSGARGIPEDIRGATGSSARDSERHFAFRYNDTCIFIPSIDHRTSFGWGRYRLRSHDCSGLYCRDISQLSIEDILPPSLRFA</sequence>
<evidence type="ECO:0000313" key="2">
    <source>
        <dbReference type="Proteomes" id="UP001396334"/>
    </source>
</evidence>
<evidence type="ECO:0000313" key="1">
    <source>
        <dbReference type="EMBL" id="KAK9008007.1"/>
    </source>
</evidence>
<dbReference type="Proteomes" id="UP001396334">
    <property type="component" value="Unassembled WGS sequence"/>
</dbReference>